<protein>
    <submittedName>
        <fullName evidence="2">Uncharacterized protein</fullName>
    </submittedName>
</protein>
<evidence type="ECO:0000256" key="1">
    <source>
        <dbReference type="SAM" id="Phobius"/>
    </source>
</evidence>
<dbReference type="Ensembl" id="ENSPEMT00000036552.1">
    <property type="protein sequence ID" value="ENSPEMP00000032460.1"/>
    <property type="gene ID" value="ENSPEMG00000027695.1"/>
</dbReference>
<name>A0A8C8UJX8_PERMB</name>
<reference evidence="2" key="3">
    <citation type="submission" date="2025-09" db="UniProtKB">
        <authorList>
            <consortium name="Ensembl"/>
        </authorList>
    </citation>
    <scope>IDENTIFICATION</scope>
</reference>
<reference evidence="2" key="2">
    <citation type="submission" date="2025-08" db="UniProtKB">
        <authorList>
            <consortium name="Ensembl"/>
        </authorList>
    </citation>
    <scope>IDENTIFICATION</scope>
</reference>
<keyword evidence="1" id="KW-0812">Transmembrane</keyword>
<accession>A0A8C8UJX8</accession>
<keyword evidence="1" id="KW-0472">Membrane</keyword>
<dbReference type="Proteomes" id="UP000694547">
    <property type="component" value="Chromosome 2"/>
</dbReference>
<sequence length="93" mass="10320">MSEDNLWELIFFSFAVWVSCIELSVLGLAARAFPTEPSCVSKTMLRSSFIAAKCLHACNTHPQNTGTVEVSCGLREYILGVETIVDLRYTKCV</sequence>
<proteinExistence type="predicted"/>
<keyword evidence="1" id="KW-1133">Transmembrane helix</keyword>
<feature type="transmembrane region" description="Helical" evidence="1">
    <location>
        <begin position="6"/>
        <end position="28"/>
    </location>
</feature>
<dbReference type="GeneTree" id="ENSGT00940000172584"/>
<keyword evidence="3" id="KW-1185">Reference proteome</keyword>
<evidence type="ECO:0000313" key="2">
    <source>
        <dbReference type="Ensembl" id="ENSPEMP00000032460.1"/>
    </source>
</evidence>
<dbReference type="AlphaFoldDB" id="A0A8C8UJX8"/>
<evidence type="ECO:0000313" key="3">
    <source>
        <dbReference type="Proteomes" id="UP000694547"/>
    </source>
</evidence>
<reference evidence="2 3" key="1">
    <citation type="submission" date="2018-10" db="EMBL/GenBank/DDBJ databases">
        <title>Improved assembly of the deer mouse Peromyscus maniculatus genome.</title>
        <authorList>
            <person name="Lassance J.-M."/>
            <person name="Hoekstra H.E."/>
        </authorList>
    </citation>
    <scope>NUCLEOTIDE SEQUENCE [LARGE SCALE GENOMIC DNA]</scope>
</reference>
<organism evidence="2 3">
    <name type="scientific">Peromyscus maniculatus bairdii</name>
    <name type="common">Prairie deer mouse</name>
    <dbReference type="NCBI Taxonomy" id="230844"/>
    <lineage>
        <taxon>Eukaryota</taxon>
        <taxon>Metazoa</taxon>
        <taxon>Chordata</taxon>
        <taxon>Craniata</taxon>
        <taxon>Vertebrata</taxon>
        <taxon>Euteleostomi</taxon>
        <taxon>Mammalia</taxon>
        <taxon>Eutheria</taxon>
        <taxon>Euarchontoglires</taxon>
        <taxon>Glires</taxon>
        <taxon>Rodentia</taxon>
        <taxon>Myomorpha</taxon>
        <taxon>Muroidea</taxon>
        <taxon>Cricetidae</taxon>
        <taxon>Neotominae</taxon>
        <taxon>Peromyscus</taxon>
    </lineage>
</organism>